<keyword evidence="2" id="KW-0240">DNA-directed RNA polymerase</keyword>
<reference evidence="3" key="1">
    <citation type="journal article" date="2019" name="Int. J. Syst. Evol. Microbiol.">
        <title>The Global Catalogue of Microorganisms (GCM) 10K type strain sequencing project: providing services to taxonomists for standard genome sequencing and annotation.</title>
        <authorList>
            <consortium name="The Broad Institute Genomics Platform"/>
            <consortium name="The Broad Institute Genome Sequencing Center for Infectious Disease"/>
            <person name="Wu L."/>
            <person name="Ma J."/>
        </authorList>
    </citation>
    <scope>NUCLEOTIDE SEQUENCE [LARGE SCALE GENOMIC DNA]</scope>
    <source>
        <strain evidence="3">KCTC 42143</strain>
    </source>
</reference>
<dbReference type="RefSeq" id="WP_376831321.1">
    <property type="nucleotide sequence ID" value="NZ_JBHUFF010000024.1"/>
</dbReference>
<proteinExistence type="predicted"/>
<name>A0ABW4NQH6_9LACT</name>
<dbReference type="Proteomes" id="UP001597285">
    <property type="component" value="Unassembled WGS sequence"/>
</dbReference>
<keyword evidence="2" id="KW-0804">Transcription</keyword>
<keyword evidence="3" id="KW-1185">Reference proteome</keyword>
<dbReference type="Gene3D" id="1.10.150.20">
    <property type="entry name" value="5' to 3' exonuclease, C-terminal subdomain"/>
    <property type="match status" value="1"/>
</dbReference>
<feature type="non-terminal residue" evidence="2">
    <location>
        <position position="1"/>
    </location>
</feature>
<evidence type="ECO:0000313" key="2">
    <source>
        <dbReference type="EMBL" id="MFD1800556.1"/>
    </source>
</evidence>
<dbReference type="EMBL" id="JBHUFF010000024">
    <property type="protein sequence ID" value="MFD1800556.1"/>
    <property type="molecule type" value="Genomic_DNA"/>
</dbReference>
<evidence type="ECO:0000313" key="3">
    <source>
        <dbReference type="Proteomes" id="UP001597285"/>
    </source>
</evidence>
<gene>
    <name evidence="2" type="ORF">ACFSBK_11915</name>
</gene>
<sequence>VKQKEEAPKKNSADLTTLDLTVRSLNALRRAQYYKISDLLELTLEELENIKNLGKKSVEEIVEKLKEHNLELKKGE</sequence>
<feature type="domain" description="RNA polymerase alpha subunit C-terminal" evidence="1">
    <location>
        <begin position="3"/>
        <end position="67"/>
    </location>
</feature>
<organism evidence="2 3">
    <name type="scientific">Carnobacterium antarcticum</name>
    <dbReference type="NCBI Taxonomy" id="2126436"/>
    <lineage>
        <taxon>Bacteria</taxon>
        <taxon>Bacillati</taxon>
        <taxon>Bacillota</taxon>
        <taxon>Bacilli</taxon>
        <taxon>Lactobacillales</taxon>
        <taxon>Carnobacteriaceae</taxon>
        <taxon>Carnobacterium</taxon>
    </lineage>
</organism>
<evidence type="ECO:0000259" key="1">
    <source>
        <dbReference type="Pfam" id="PF03118"/>
    </source>
</evidence>
<accession>A0ABW4NQH6</accession>
<dbReference type="SUPFAM" id="SSF47789">
    <property type="entry name" value="C-terminal domain of RNA polymerase alpha subunit"/>
    <property type="match status" value="1"/>
</dbReference>
<dbReference type="Pfam" id="PF03118">
    <property type="entry name" value="RNA_pol_A_CTD"/>
    <property type="match status" value="1"/>
</dbReference>
<dbReference type="InterPro" id="IPR011260">
    <property type="entry name" value="RNAP_asu_C"/>
</dbReference>
<protein>
    <submittedName>
        <fullName evidence="2">DNA-directed RNA polymerase subunit alpha C-terminal domain-containing protein</fullName>
    </submittedName>
</protein>
<comment type="caution">
    <text evidence="2">The sequence shown here is derived from an EMBL/GenBank/DDBJ whole genome shotgun (WGS) entry which is preliminary data.</text>
</comment>
<dbReference type="GO" id="GO:0000428">
    <property type="term" value="C:DNA-directed RNA polymerase complex"/>
    <property type="evidence" value="ECO:0007669"/>
    <property type="project" value="UniProtKB-KW"/>
</dbReference>